<protein>
    <submittedName>
        <fullName evidence="1">Uncharacterized protein</fullName>
    </submittedName>
</protein>
<dbReference type="KEGG" id="ksn:90830031"/>
<name>A0AAJ8MYK3_9TREE</name>
<dbReference type="AlphaFoldDB" id="A0AAJ8MYK3"/>
<dbReference type="RefSeq" id="XP_065823967.1">
    <property type="nucleotide sequence ID" value="XM_065967895.1"/>
</dbReference>
<dbReference type="EMBL" id="CP144063">
    <property type="protein sequence ID" value="WWD22220.1"/>
    <property type="molecule type" value="Genomic_DNA"/>
</dbReference>
<reference evidence="1" key="2">
    <citation type="submission" date="2024-01" db="EMBL/GenBank/DDBJ databases">
        <title>Comparative genomics of Cryptococcus and Kwoniella reveals pathogenesis evolution and contrasting modes of karyotype evolution via chromosome fusion or intercentromeric recombination.</title>
        <authorList>
            <person name="Coelho M.A."/>
            <person name="David-Palma M."/>
            <person name="Shea T."/>
            <person name="Bowers K."/>
            <person name="McGinley-Smith S."/>
            <person name="Mohammad A.W."/>
            <person name="Gnirke A."/>
            <person name="Yurkov A.M."/>
            <person name="Nowrousian M."/>
            <person name="Sun S."/>
            <person name="Cuomo C.A."/>
            <person name="Heitman J."/>
        </authorList>
    </citation>
    <scope>NUCLEOTIDE SEQUENCE</scope>
    <source>
        <strain evidence="1">CBS 12478</strain>
    </source>
</reference>
<proteinExistence type="predicted"/>
<evidence type="ECO:0000313" key="2">
    <source>
        <dbReference type="Proteomes" id="UP000322225"/>
    </source>
</evidence>
<organism evidence="1 2">
    <name type="scientific">Kwoniella shandongensis</name>
    <dbReference type="NCBI Taxonomy" id="1734106"/>
    <lineage>
        <taxon>Eukaryota</taxon>
        <taxon>Fungi</taxon>
        <taxon>Dikarya</taxon>
        <taxon>Basidiomycota</taxon>
        <taxon>Agaricomycotina</taxon>
        <taxon>Tremellomycetes</taxon>
        <taxon>Tremellales</taxon>
        <taxon>Cryptococcaceae</taxon>
        <taxon>Kwoniella</taxon>
    </lineage>
</organism>
<sequence length="212" mass="22686">MQEEVLAQEVATGLQYMAALSSALRHVIDHLVQSSKIPPLPAPLEVYSPSNEFFASLLNDKRSSTKRKRTTTVSPPPEWVVPAKTSEVDSASTIIPFVPDQTNSSDQFANNWAHSDAPSTGSQVELIANELHISTSPDIPVSLGSHTQSRALEGGLFGMFRSGTSPIESKTHWPSVTLAGSAPVVLGSADPRPNIVKKGIVPNDIAIKLVDQ</sequence>
<reference evidence="1" key="1">
    <citation type="submission" date="2017-08" db="EMBL/GenBank/DDBJ databases">
        <authorList>
            <person name="Cuomo C."/>
            <person name="Billmyre B."/>
            <person name="Heitman J."/>
        </authorList>
    </citation>
    <scope>NUCLEOTIDE SEQUENCE</scope>
    <source>
        <strain evidence="1">CBS 12478</strain>
    </source>
</reference>
<gene>
    <name evidence="1" type="ORF">CI109_106711</name>
</gene>
<dbReference type="Proteomes" id="UP000322225">
    <property type="component" value="Chromosome 13"/>
</dbReference>
<keyword evidence="2" id="KW-1185">Reference proteome</keyword>
<evidence type="ECO:0000313" key="1">
    <source>
        <dbReference type="EMBL" id="WWD22220.1"/>
    </source>
</evidence>
<dbReference type="GeneID" id="90830031"/>
<accession>A0AAJ8MYK3</accession>